<accession>A0ABY5ZU23</accession>
<gene>
    <name evidence="1" type="ORF">N4T19_17115</name>
</gene>
<keyword evidence="2" id="KW-1185">Reference proteome</keyword>
<name>A0ABY5ZU23_9BURK</name>
<evidence type="ECO:0000313" key="1">
    <source>
        <dbReference type="EMBL" id="UXC17411.1"/>
    </source>
</evidence>
<dbReference type="RefSeq" id="WP_133248106.1">
    <property type="nucleotide sequence ID" value="NZ_CP104377.1"/>
</dbReference>
<dbReference type="EMBL" id="CP104377">
    <property type="protein sequence ID" value="UXC17411.1"/>
    <property type="molecule type" value="Genomic_DNA"/>
</dbReference>
<sequence length="229" mass="26536">MNKNALIFEKLTTDEMNILLSELNGKFPHFSLISKHQEDWQSCFKEAMENVASYDADYDPPRFLRENWPTIGPVWELADFPRLGVCSFDVLTKVNSSFLWLISFWYCWDINFIAYSCTDCSKDIAIKFHALAINALNFDLELNALNAYDSVLTVFEDMDMVGEALDFYLTGDMGGDDPFRPILFCKQIEVVEQLKNHPFFVGKCDYYSREEYLKDPVLNPLRLQLPPGM</sequence>
<protein>
    <submittedName>
        <fullName evidence="1">Uncharacterized protein</fullName>
    </submittedName>
</protein>
<reference evidence="1" key="1">
    <citation type="submission" date="2022-09" db="EMBL/GenBank/DDBJ databases">
        <title>Bacterial diversity in gut of crayfish and pufferfish.</title>
        <authorList>
            <person name="Huang Y."/>
        </authorList>
    </citation>
    <scope>NUCLEOTIDE SEQUENCE</scope>
    <source>
        <strain evidence="1">PR12</strain>
    </source>
</reference>
<organism evidence="1 2">
    <name type="scientific">Comamonas squillarum</name>
    <dbReference type="NCBI Taxonomy" id="2977320"/>
    <lineage>
        <taxon>Bacteria</taxon>
        <taxon>Pseudomonadati</taxon>
        <taxon>Pseudomonadota</taxon>
        <taxon>Betaproteobacteria</taxon>
        <taxon>Burkholderiales</taxon>
        <taxon>Comamonadaceae</taxon>
        <taxon>Comamonas</taxon>
    </lineage>
</organism>
<proteinExistence type="predicted"/>
<dbReference type="Proteomes" id="UP001058290">
    <property type="component" value="Chromosome"/>
</dbReference>
<evidence type="ECO:0000313" key="2">
    <source>
        <dbReference type="Proteomes" id="UP001058290"/>
    </source>
</evidence>